<dbReference type="GO" id="GO:0016787">
    <property type="term" value="F:hydrolase activity"/>
    <property type="evidence" value="ECO:0007669"/>
    <property type="project" value="UniProtKB-KW"/>
</dbReference>
<dbReference type="Proteomes" id="UP000754644">
    <property type="component" value="Unassembled WGS sequence"/>
</dbReference>
<comment type="similarity">
    <text evidence="3">Belongs to the peptidase M20A family.</text>
</comment>
<comment type="cofactor">
    <cofactor evidence="2">
        <name>Zn(2+)</name>
        <dbReference type="ChEBI" id="CHEBI:29105"/>
    </cofactor>
</comment>
<keyword evidence="4" id="KW-0479">Metal-binding</keyword>
<evidence type="ECO:0000256" key="4">
    <source>
        <dbReference type="ARBA" id="ARBA00022723"/>
    </source>
</evidence>
<dbReference type="InterPro" id="IPR050072">
    <property type="entry name" value="Peptidase_M20A"/>
</dbReference>
<dbReference type="InterPro" id="IPR036264">
    <property type="entry name" value="Bact_exopeptidase_dim_dom"/>
</dbReference>
<dbReference type="Gene3D" id="3.40.630.10">
    <property type="entry name" value="Zn peptidases"/>
    <property type="match status" value="1"/>
</dbReference>
<comment type="caution">
    <text evidence="9">The sequence shown here is derived from an EMBL/GenBank/DDBJ whole genome shotgun (WGS) entry which is preliminary data.</text>
</comment>
<organism evidence="9 10">
    <name type="scientific">SAR86 cluster bacterium</name>
    <dbReference type="NCBI Taxonomy" id="2030880"/>
    <lineage>
        <taxon>Bacteria</taxon>
        <taxon>Pseudomonadati</taxon>
        <taxon>Pseudomonadota</taxon>
        <taxon>Gammaproteobacteria</taxon>
        <taxon>SAR86 cluster</taxon>
    </lineage>
</organism>
<dbReference type="NCBIfam" id="TIGR01910">
    <property type="entry name" value="DapE-ArgE"/>
    <property type="match status" value="1"/>
</dbReference>
<evidence type="ECO:0000256" key="6">
    <source>
        <dbReference type="ARBA" id="ARBA00022833"/>
    </source>
</evidence>
<protein>
    <submittedName>
        <fullName evidence="9">ArgE/DapE family deacylase</fullName>
    </submittedName>
</protein>
<keyword evidence="7" id="KW-0170">Cobalt</keyword>
<evidence type="ECO:0000256" key="7">
    <source>
        <dbReference type="ARBA" id="ARBA00023285"/>
    </source>
</evidence>
<dbReference type="InterPro" id="IPR011650">
    <property type="entry name" value="Peptidase_M20_dimer"/>
</dbReference>
<dbReference type="InterPro" id="IPR010182">
    <property type="entry name" value="ArgE/DapE"/>
</dbReference>
<evidence type="ECO:0000313" key="9">
    <source>
        <dbReference type="EMBL" id="NQV65757.1"/>
    </source>
</evidence>
<dbReference type="GO" id="GO:0046872">
    <property type="term" value="F:metal ion binding"/>
    <property type="evidence" value="ECO:0007669"/>
    <property type="project" value="UniProtKB-KW"/>
</dbReference>
<keyword evidence="5" id="KW-0378">Hydrolase</keyword>
<dbReference type="AlphaFoldDB" id="A0A972VZ94"/>
<dbReference type="Pfam" id="PF01546">
    <property type="entry name" value="Peptidase_M20"/>
    <property type="match status" value="1"/>
</dbReference>
<keyword evidence="6" id="KW-0862">Zinc</keyword>
<dbReference type="Gene3D" id="3.30.70.360">
    <property type="match status" value="1"/>
</dbReference>
<accession>A0A972VZ94</accession>
<dbReference type="NCBIfam" id="NF005306">
    <property type="entry name" value="PRK06837.1"/>
    <property type="match status" value="1"/>
</dbReference>
<comment type="cofactor">
    <cofactor evidence="1">
        <name>Co(2+)</name>
        <dbReference type="ChEBI" id="CHEBI:48828"/>
    </cofactor>
</comment>
<dbReference type="CDD" id="cd03895">
    <property type="entry name" value="M20_ArgE_DapE-like"/>
    <property type="match status" value="1"/>
</dbReference>
<name>A0A972VZ94_9GAMM</name>
<evidence type="ECO:0000256" key="1">
    <source>
        <dbReference type="ARBA" id="ARBA00001941"/>
    </source>
</evidence>
<dbReference type="EMBL" id="JABMOJ010000389">
    <property type="protein sequence ID" value="NQV65757.1"/>
    <property type="molecule type" value="Genomic_DNA"/>
</dbReference>
<evidence type="ECO:0000256" key="2">
    <source>
        <dbReference type="ARBA" id="ARBA00001947"/>
    </source>
</evidence>
<proteinExistence type="inferred from homology"/>
<dbReference type="InterPro" id="IPR033687">
    <property type="entry name" value="YodQ-like"/>
</dbReference>
<gene>
    <name evidence="9" type="ORF">HQ497_10370</name>
</gene>
<evidence type="ECO:0000256" key="3">
    <source>
        <dbReference type="ARBA" id="ARBA00006247"/>
    </source>
</evidence>
<dbReference type="SUPFAM" id="SSF53187">
    <property type="entry name" value="Zn-dependent exopeptidases"/>
    <property type="match status" value="1"/>
</dbReference>
<feature type="domain" description="Peptidase M20 dimerisation" evidence="8">
    <location>
        <begin position="205"/>
        <end position="317"/>
    </location>
</feature>
<evidence type="ECO:0000259" key="8">
    <source>
        <dbReference type="Pfam" id="PF07687"/>
    </source>
</evidence>
<dbReference type="PANTHER" id="PTHR43808:SF25">
    <property type="entry name" value="PEPTIDASE M20 DIMERISATION DOMAIN-CONTAINING PROTEIN"/>
    <property type="match status" value="1"/>
</dbReference>
<reference evidence="9" key="1">
    <citation type="submission" date="2020-05" db="EMBL/GenBank/DDBJ databases">
        <title>Sulfur intermediates as new biogeochemical hubs in an aquatic model microbial ecosystem.</title>
        <authorList>
            <person name="Vigneron A."/>
        </authorList>
    </citation>
    <scope>NUCLEOTIDE SEQUENCE</scope>
    <source>
        <strain evidence="9">Bin.250</strain>
    </source>
</reference>
<sequence>MSLDTKIEQDIIQAVKANMANQLAFTQDLVRHPSVRGQEHTAQDFLFKALQSRGLTMDRWQIDVSAIESHPGFSPVDVDYSNAINVVGTHRPKQETGQSLILNGHIDVVPVGPLDMWARPPFEPHIDGDWLYGRGSGDMKAGIAANIFALDALRQLGYQPAATVYVQSVTEEECTGNGALSALIRGYRADAAIIPEPMNNTLVRANVGVIWFKVHVRGRPVHVAEASSGANAIDAAMYLINQLKDFEQGRNDLKVNFPHFAELEKPINVNVGKISGGDWASSVPAWCTFEVRTALYPGEDARQGAREIEDFIRQAAGSHPFLSNNPPEVEFNGFMAQGYELEEGSAAEQTLTLAHRSVFQQELQSMTSLAYLDARVFALYDDTPCLVYGPWSDNIHGFDERVSIASIERITATIAVFIAMWCGLEKIDETVS</sequence>
<dbReference type="PANTHER" id="PTHR43808">
    <property type="entry name" value="ACETYLORNITHINE DEACETYLASE"/>
    <property type="match status" value="1"/>
</dbReference>
<dbReference type="Pfam" id="PF07687">
    <property type="entry name" value="M20_dimer"/>
    <property type="match status" value="1"/>
</dbReference>
<dbReference type="InterPro" id="IPR002933">
    <property type="entry name" value="Peptidase_M20"/>
</dbReference>
<evidence type="ECO:0000256" key="5">
    <source>
        <dbReference type="ARBA" id="ARBA00022801"/>
    </source>
</evidence>
<dbReference type="SUPFAM" id="SSF55031">
    <property type="entry name" value="Bacterial exopeptidase dimerisation domain"/>
    <property type="match status" value="1"/>
</dbReference>
<evidence type="ECO:0000313" key="10">
    <source>
        <dbReference type="Proteomes" id="UP000754644"/>
    </source>
</evidence>